<feature type="region of interest" description="Disordered" evidence="1">
    <location>
        <begin position="41"/>
        <end position="69"/>
    </location>
</feature>
<dbReference type="GeneID" id="63747831"/>
<dbReference type="PROSITE" id="PS50090">
    <property type="entry name" value="MYB_LIKE"/>
    <property type="match status" value="1"/>
</dbReference>
<feature type="domain" description="Myb-like" evidence="2">
    <location>
        <begin position="85"/>
        <end position="125"/>
    </location>
</feature>
<gene>
    <name evidence="3" type="ORF">ASPWEDRAFT_183476</name>
</gene>
<evidence type="ECO:0000256" key="1">
    <source>
        <dbReference type="SAM" id="MobiDB-lite"/>
    </source>
</evidence>
<feature type="region of interest" description="Disordered" evidence="1">
    <location>
        <begin position="134"/>
        <end position="153"/>
    </location>
</feature>
<accession>A0A1L9RKF3</accession>
<dbReference type="Proteomes" id="UP000184383">
    <property type="component" value="Unassembled WGS sequence"/>
</dbReference>
<protein>
    <recommendedName>
        <fullName evidence="2">Myb-like domain-containing protein</fullName>
    </recommendedName>
</protein>
<dbReference type="InterPro" id="IPR001005">
    <property type="entry name" value="SANT/Myb"/>
</dbReference>
<proteinExistence type="predicted"/>
<evidence type="ECO:0000313" key="4">
    <source>
        <dbReference type="Proteomes" id="UP000184383"/>
    </source>
</evidence>
<dbReference type="VEuPathDB" id="FungiDB:ASPWEDRAFT_183476"/>
<evidence type="ECO:0000259" key="2">
    <source>
        <dbReference type="PROSITE" id="PS50090"/>
    </source>
</evidence>
<dbReference type="AlphaFoldDB" id="A0A1L9RKF3"/>
<dbReference type="OrthoDB" id="5427780at2759"/>
<sequence length="242" mass="27373">MPVFVVDGKFYRVPLTSLFKANKAPCEQWLDCDATKVQTNKASKSGISSPQPPTITQIPGTGSSPGNREEVKISHKKVGDAVPAWSAEEDKLLRELRAYRLPWNQIAVTLDRSIEDVKEHWSENLYGKSRKVKESESTRHVEYRSPEGDAETTKVEEKPKRHVSFSNPLVTAGDIDDEGNGPPPKIKKVYYIDEEFTLEDVVLLHNIAAKWERDRWLAISTRFNDKTGRNITPEQAKSVIDN</sequence>
<reference evidence="4" key="1">
    <citation type="journal article" date="2017" name="Genome Biol.">
        <title>Comparative genomics reveals high biological diversity and specific adaptations in the industrially and medically important fungal genus Aspergillus.</title>
        <authorList>
            <person name="de Vries R.P."/>
            <person name="Riley R."/>
            <person name="Wiebenga A."/>
            <person name="Aguilar-Osorio G."/>
            <person name="Amillis S."/>
            <person name="Uchima C.A."/>
            <person name="Anderluh G."/>
            <person name="Asadollahi M."/>
            <person name="Askin M."/>
            <person name="Barry K."/>
            <person name="Battaglia E."/>
            <person name="Bayram O."/>
            <person name="Benocci T."/>
            <person name="Braus-Stromeyer S.A."/>
            <person name="Caldana C."/>
            <person name="Canovas D."/>
            <person name="Cerqueira G.C."/>
            <person name="Chen F."/>
            <person name="Chen W."/>
            <person name="Choi C."/>
            <person name="Clum A."/>
            <person name="Dos Santos R.A."/>
            <person name="Damasio A.R."/>
            <person name="Diallinas G."/>
            <person name="Emri T."/>
            <person name="Fekete E."/>
            <person name="Flipphi M."/>
            <person name="Freyberg S."/>
            <person name="Gallo A."/>
            <person name="Gournas C."/>
            <person name="Habgood R."/>
            <person name="Hainaut M."/>
            <person name="Harispe M.L."/>
            <person name="Henrissat B."/>
            <person name="Hilden K.S."/>
            <person name="Hope R."/>
            <person name="Hossain A."/>
            <person name="Karabika E."/>
            <person name="Karaffa L."/>
            <person name="Karanyi Z."/>
            <person name="Krasevec N."/>
            <person name="Kuo A."/>
            <person name="Kusch H."/>
            <person name="LaButti K."/>
            <person name="Lagendijk E.L."/>
            <person name="Lapidus A."/>
            <person name="Levasseur A."/>
            <person name="Lindquist E."/>
            <person name="Lipzen A."/>
            <person name="Logrieco A.F."/>
            <person name="MacCabe A."/>
            <person name="Maekelae M.R."/>
            <person name="Malavazi I."/>
            <person name="Melin P."/>
            <person name="Meyer V."/>
            <person name="Mielnichuk N."/>
            <person name="Miskei M."/>
            <person name="Molnar A.P."/>
            <person name="Mule G."/>
            <person name="Ngan C.Y."/>
            <person name="Orejas M."/>
            <person name="Orosz E."/>
            <person name="Ouedraogo J.P."/>
            <person name="Overkamp K.M."/>
            <person name="Park H.-S."/>
            <person name="Perrone G."/>
            <person name="Piumi F."/>
            <person name="Punt P.J."/>
            <person name="Ram A.F."/>
            <person name="Ramon A."/>
            <person name="Rauscher S."/>
            <person name="Record E."/>
            <person name="Riano-Pachon D.M."/>
            <person name="Robert V."/>
            <person name="Roehrig J."/>
            <person name="Ruller R."/>
            <person name="Salamov A."/>
            <person name="Salih N.S."/>
            <person name="Samson R.A."/>
            <person name="Sandor E."/>
            <person name="Sanguinetti M."/>
            <person name="Schuetze T."/>
            <person name="Sepcic K."/>
            <person name="Shelest E."/>
            <person name="Sherlock G."/>
            <person name="Sophianopoulou V."/>
            <person name="Squina F.M."/>
            <person name="Sun H."/>
            <person name="Susca A."/>
            <person name="Todd R.B."/>
            <person name="Tsang A."/>
            <person name="Unkles S.E."/>
            <person name="van de Wiele N."/>
            <person name="van Rossen-Uffink D."/>
            <person name="Oliveira J.V."/>
            <person name="Vesth T.C."/>
            <person name="Visser J."/>
            <person name="Yu J.-H."/>
            <person name="Zhou M."/>
            <person name="Andersen M.R."/>
            <person name="Archer D.B."/>
            <person name="Baker S.E."/>
            <person name="Benoit I."/>
            <person name="Brakhage A.A."/>
            <person name="Braus G.H."/>
            <person name="Fischer R."/>
            <person name="Frisvad J.C."/>
            <person name="Goldman G.H."/>
            <person name="Houbraken J."/>
            <person name="Oakley B."/>
            <person name="Pocsi I."/>
            <person name="Scazzocchio C."/>
            <person name="Seiboth B."/>
            <person name="vanKuyk P.A."/>
            <person name="Wortman J."/>
            <person name="Dyer P.S."/>
            <person name="Grigoriev I.V."/>
        </authorList>
    </citation>
    <scope>NUCLEOTIDE SEQUENCE [LARGE SCALE GENOMIC DNA]</scope>
    <source>
        <strain evidence="4">DTO 134E9</strain>
    </source>
</reference>
<dbReference type="STRING" id="1073089.A0A1L9RKF3"/>
<organism evidence="3 4">
    <name type="scientific">Aspergillus wentii DTO 134E9</name>
    <dbReference type="NCBI Taxonomy" id="1073089"/>
    <lineage>
        <taxon>Eukaryota</taxon>
        <taxon>Fungi</taxon>
        <taxon>Dikarya</taxon>
        <taxon>Ascomycota</taxon>
        <taxon>Pezizomycotina</taxon>
        <taxon>Eurotiomycetes</taxon>
        <taxon>Eurotiomycetidae</taxon>
        <taxon>Eurotiales</taxon>
        <taxon>Aspergillaceae</taxon>
        <taxon>Aspergillus</taxon>
        <taxon>Aspergillus subgen. Cremei</taxon>
    </lineage>
</organism>
<dbReference type="EMBL" id="KV878212">
    <property type="protein sequence ID" value="OJJ35416.1"/>
    <property type="molecule type" value="Genomic_DNA"/>
</dbReference>
<dbReference type="SUPFAM" id="SSF46689">
    <property type="entry name" value="Homeodomain-like"/>
    <property type="match status" value="1"/>
</dbReference>
<dbReference type="CDD" id="cd00167">
    <property type="entry name" value="SANT"/>
    <property type="match status" value="1"/>
</dbReference>
<name>A0A1L9RKF3_ASPWE</name>
<evidence type="ECO:0000313" key="3">
    <source>
        <dbReference type="EMBL" id="OJJ35416.1"/>
    </source>
</evidence>
<dbReference type="RefSeq" id="XP_040689092.1">
    <property type="nucleotide sequence ID" value="XM_040831983.1"/>
</dbReference>
<keyword evidence="4" id="KW-1185">Reference proteome</keyword>
<dbReference type="Gene3D" id="1.10.10.60">
    <property type="entry name" value="Homeodomain-like"/>
    <property type="match status" value="1"/>
</dbReference>
<dbReference type="InterPro" id="IPR009057">
    <property type="entry name" value="Homeodomain-like_sf"/>
</dbReference>